<evidence type="ECO:0000313" key="1">
    <source>
        <dbReference type="EMBL" id="CUV10813.1"/>
    </source>
</evidence>
<accession>A0A0S4TMX1</accession>
<dbReference type="AlphaFoldDB" id="A0A0S4TMX1"/>
<gene>
    <name evidence="1" type="ORF">RUN39_v1_10006</name>
</gene>
<proteinExistence type="predicted"/>
<organism evidence="1">
    <name type="scientific">Ralstonia solanacearum</name>
    <name type="common">Pseudomonas solanacearum</name>
    <dbReference type="NCBI Taxonomy" id="305"/>
    <lineage>
        <taxon>Bacteria</taxon>
        <taxon>Pseudomonadati</taxon>
        <taxon>Pseudomonadota</taxon>
        <taxon>Betaproteobacteria</taxon>
        <taxon>Burkholderiales</taxon>
        <taxon>Burkholderiaceae</taxon>
        <taxon>Ralstonia</taxon>
        <taxon>Ralstonia solanacearum species complex</taxon>
    </lineage>
</organism>
<sequence>MLAPIFVGAVLAQPARATTMAATVGTDFMHPSVVVMFGATILVVSLEE</sequence>
<protein>
    <submittedName>
        <fullName evidence="1">Uncharacterized protein</fullName>
    </submittedName>
</protein>
<reference evidence="1" key="1">
    <citation type="submission" date="2015-10" db="EMBL/GenBank/DDBJ databases">
        <authorList>
            <person name="Gilbert D.G."/>
        </authorList>
    </citation>
    <scope>NUCLEOTIDE SEQUENCE</scope>
    <source>
        <strain evidence="1">Phyl III-seqv23</strain>
    </source>
</reference>
<dbReference type="EMBL" id="LN899819">
    <property type="protein sequence ID" value="CUV10813.1"/>
    <property type="molecule type" value="Genomic_DNA"/>
</dbReference>
<name>A0A0S4TMX1_RALSL</name>